<comment type="caution">
    <text evidence="2">The sequence shown here is derived from an EMBL/GenBank/DDBJ whole genome shotgun (WGS) entry which is preliminary data.</text>
</comment>
<dbReference type="GO" id="GO:0004826">
    <property type="term" value="F:phenylalanine-tRNA ligase activity"/>
    <property type="evidence" value="ECO:0007669"/>
    <property type="project" value="InterPro"/>
</dbReference>
<evidence type="ECO:0000259" key="1">
    <source>
        <dbReference type="SMART" id="SM00873"/>
    </source>
</evidence>
<reference evidence="2 3" key="1">
    <citation type="submission" date="2019-03" db="EMBL/GenBank/DDBJ databases">
        <title>Draft genome sequences of novel Actinobacteria.</title>
        <authorList>
            <person name="Sahin N."/>
            <person name="Ay H."/>
            <person name="Saygin H."/>
        </authorList>
    </citation>
    <scope>NUCLEOTIDE SEQUENCE [LARGE SCALE GENOMIC DNA]</scope>
    <source>
        <strain evidence="2 3">7K502</strain>
    </source>
</reference>
<proteinExistence type="predicted"/>
<name>A0A4R4Y348_9PSEU</name>
<dbReference type="SUPFAM" id="SSF56037">
    <property type="entry name" value="PheT/TilS domain"/>
    <property type="match status" value="1"/>
</dbReference>
<dbReference type="PANTHER" id="PTHR39209">
    <property type="match status" value="1"/>
</dbReference>
<dbReference type="AlphaFoldDB" id="A0A4R4Y348"/>
<dbReference type="SMART" id="SM00873">
    <property type="entry name" value="B3_4"/>
    <property type="match status" value="1"/>
</dbReference>
<dbReference type="Gene3D" id="3.50.40.10">
    <property type="entry name" value="Phenylalanyl-trna Synthetase, Chain B, domain 3"/>
    <property type="match status" value="1"/>
</dbReference>
<dbReference type="PANTHER" id="PTHR39209:SF2">
    <property type="entry name" value="CYTOPLASMIC PROTEIN"/>
    <property type="match status" value="1"/>
</dbReference>
<evidence type="ECO:0000313" key="3">
    <source>
        <dbReference type="Proteomes" id="UP000294947"/>
    </source>
</evidence>
<feature type="domain" description="B3/B4 tRNA-binding" evidence="1">
    <location>
        <begin position="73"/>
        <end position="228"/>
    </location>
</feature>
<dbReference type="OrthoDB" id="276580at2"/>
<dbReference type="EMBL" id="SMKW01000082">
    <property type="protein sequence ID" value="TDD38791.1"/>
    <property type="molecule type" value="Genomic_DNA"/>
</dbReference>
<keyword evidence="3" id="KW-1185">Reference proteome</keyword>
<dbReference type="GO" id="GO:0003723">
    <property type="term" value="F:RNA binding"/>
    <property type="evidence" value="ECO:0007669"/>
    <property type="project" value="InterPro"/>
</dbReference>
<dbReference type="Proteomes" id="UP000294947">
    <property type="component" value="Unassembled WGS sequence"/>
</dbReference>
<sequence>MEAQLRGMEWLNAASVESSVFQLRPDYRAFLLLAEGLVPGESDAVSDQLLADAELKVANELDGRRPEELDELAAWREAYRAFGAKPQRTRSSVEALVRRVDGGLPRIDRITDTYNAISVAHLLPLGGEDVDKYVGPAQLVRATGEEEFETVAEGQPAVEHPKAGEVVWKDDAGVTCRRWNWRQSTRTHIGDRTVRALFILDGLLDVTSESDLIAAGGELQAALAGFSPEAQFSSHLLAP</sequence>
<evidence type="ECO:0000313" key="2">
    <source>
        <dbReference type="EMBL" id="TDD38791.1"/>
    </source>
</evidence>
<dbReference type="Pfam" id="PF03483">
    <property type="entry name" value="B3_4"/>
    <property type="match status" value="1"/>
</dbReference>
<dbReference type="InterPro" id="IPR005146">
    <property type="entry name" value="B3/B4_tRNA-bd"/>
</dbReference>
<dbReference type="RefSeq" id="WP_132493524.1">
    <property type="nucleotide sequence ID" value="NZ_SMKW01000082.1"/>
</dbReference>
<protein>
    <recommendedName>
        <fullName evidence="1">B3/B4 tRNA-binding domain-containing protein</fullName>
    </recommendedName>
</protein>
<organism evidence="2 3">
    <name type="scientific">Saccharopolyspora elongata</name>
    <dbReference type="NCBI Taxonomy" id="2530387"/>
    <lineage>
        <taxon>Bacteria</taxon>
        <taxon>Bacillati</taxon>
        <taxon>Actinomycetota</taxon>
        <taxon>Actinomycetes</taxon>
        <taxon>Pseudonocardiales</taxon>
        <taxon>Pseudonocardiaceae</taxon>
        <taxon>Saccharopolyspora</taxon>
    </lineage>
</organism>
<gene>
    <name evidence="2" type="ORF">E1288_37985</name>
</gene>
<accession>A0A4R4Y348</accession>
<dbReference type="InterPro" id="IPR020825">
    <property type="entry name" value="Phe-tRNA_synthase-like_B3/B4"/>
</dbReference>